<proteinExistence type="predicted"/>
<keyword evidence="9" id="KW-1133">Transmembrane helix</keyword>
<feature type="transmembrane region" description="Helical" evidence="9">
    <location>
        <begin position="261"/>
        <end position="289"/>
    </location>
</feature>
<feature type="transmembrane region" description="Helical" evidence="9">
    <location>
        <begin position="117"/>
        <end position="138"/>
    </location>
</feature>
<evidence type="ECO:0000256" key="7">
    <source>
        <dbReference type="ARBA" id="ARBA00022840"/>
    </source>
</evidence>
<dbReference type="SUPFAM" id="SSF55781">
    <property type="entry name" value="GAF domain-like"/>
    <property type="match status" value="1"/>
</dbReference>
<dbReference type="CDD" id="cd16917">
    <property type="entry name" value="HATPase_UhpB-NarQ-NarX-like"/>
    <property type="match status" value="1"/>
</dbReference>
<dbReference type="Pfam" id="PF02518">
    <property type="entry name" value="HATPase_c"/>
    <property type="match status" value="1"/>
</dbReference>
<dbReference type="GO" id="GO:0000155">
    <property type="term" value="F:phosphorelay sensor kinase activity"/>
    <property type="evidence" value="ECO:0007669"/>
    <property type="project" value="InterPro"/>
</dbReference>
<comment type="catalytic activity">
    <reaction evidence="1">
        <text>ATP + protein L-histidine = ADP + protein N-phospho-L-histidine.</text>
        <dbReference type="EC" id="2.7.13.3"/>
    </reaction>
</comment>
<evidence type="ECO:0000256" key="3">
    <source>
        <dbReference type="ARBA" id="ARBA00022553"/>
    </source>
</evidence>
<dbReference type="PANTHER" id="PTHR24421">
    <property type="entry name" value="NITRATE/NITRITE SENSOR PROTEIN NARX-RELATED"/>
    <property type="match status" value="1"/>
</dbReference>
<feature type="transmembrane region" description="Helical" evidence="9">
    <location>
        <begin position="328"/>
        <end position="349"/>
    </location>
</feature>
<keyword evidence="6 11" id="KW-0418">Kinase</keyword>
<protein>
    <recommendedName>
        <fullName evidence="2">histidine kinase</fullName>
        <ecNumber evidence="2">2.7.13.3</ecNumber>
    </recommendedName>
</protein>
<dbReference type="InterPro" id="IPR036890">
    <property type="entry name" value="HATPase_C_sf"/>
</dbReference>
<feature type="transmembrane region" description="Helical" evidence="9">
    <location>
        <begin position="82"/>
        <end position="105"/>
    </location>
</feature>
<dbReference type="Gene3D" id="3.30.565.10">
    <property type="entry name" value="Histidine kinase-like ATPase, C-terminal domain"/>
    <property type="match status" value="1"/>
</dbReference>
<dbReference type="EMBL" id="JAGYPG010000006">
    <property type="protein sequence ID" value="MBS4197919.1"/>
    <property type="molecule type" value="Genomic_DNA"/>
</dbReference>
<dbReference type="InterPro" id="IPR003594">
    <property type="entry name" value="HATPase_dom"/>
</dbReference>
<reference evidence="11 12" key="1">
    <citation type="submission" date="2021-05" db="EMBL/GenBank/DDBJ databases">
        <title>Novel Bacillus species.</title>
        <authorList>
            <person name="Liu G."/>
        </authorList>
    </citation>
    <scope>NUCLEOTIDE SEQUENCE [LARGE SCALE GENOMIC DNA]</scope>
    <source>
        <strain evidence="12">FJAT-49780</strain>
    </source>
</reference>
<keyword evidence="3" id="KW-0597">Phosphoprotein</keyword>
<dbReference type="EC" id="2.7.13.3" evidence="2"/>
<keyword evidence="9" id="KW-0472">Membrane</keyword>
<gene>
    <name evidence="11" type="ORF">KHA97_23045</name>
</gene>
<keyword evidence="7" id="KW-0067">ATP-binding</keyword>
<evidence type="ECO:0000256" key="1">
    <source>
        <dbReference type="ARBA" id="ARBA00000085"/>
    </source>
</evidence>
<keyword evidence="12" id="KW-1185">Reference proteome</keyword>
<evidence type="ECO:0000256" key="2">
    <source>
        <dbReference type="ARBA" id="ARBA00012438"/>
    </source>
</evidence>
<dbReference type="Proteomes" id="UP000681414">
    <property type="component" value="Unassembled WGS sequence"/>
</dbReference>
<keyword evidence="4" id="KW-0808">Transferase</keyword>
<dbReference type="Gene3D" id="1.20.5.1930">
    <property type="match status" value="1"/>
</dbReference>
<evidence type="ECO:0000256" key="4">
    <source>
        <dbReference type="ARBA" id="ARBA00022679"/>
    </source>
</evidence>
<organism evidence="11 12">
    <name type="scientific">Lederbergia citri</name>
    <dbReference type="NCBI Taxonomy" id="2833580"/>
    <lineage>
        <taxon>Bacteria</taxon>
        <taxon>Bacillati</taxon>
        <taxon>Bacillota</taxon>
        <taxon>Bacilli</taxon>
        <taxon>Bacillales</taxon>
        <taxon>Bacillaceae</taxon>
        <taxon>Lederbergia</taxon>
    </lineage>
</organism>
<dbReference type="GO" id="GO:0005524">
    <property type="term" value="F:ATP binding"/>
    <property type="evidence" value="ECO:0007669"/>
    <property type="project" value="UniProtKB-KW"/>
</dbReference>
<keyword evidence="5" id="KW-0547">Nucleotide-binding</keyword>
<dbReference type="AlphaFoldDB" id="A0A942TKF0"/>
<evidence type="ECO:0000256" key="8">
    <source>
        <dbReference type="ARBA" id="ARBA00023012"/>
    </source>
</evidence>
<feature type="transmembrane region" description="Helical" evidence="9">
    <location>
        <begin position="23"/>
        <end position="44"/>
    </location>
</feature>
<name>A0A942TKF0_9BACI</name>
<dbReference type="RefSeq" id="WP_213127150.1">
    <property type="nucleotide sequence ID" value="NZ_JAGYPG010000006.1"/>
</dbReference>
<feature type="transmembrane region" description="Helical" evidence="9">
    <location>
        <begin position="170"/>
        <end position="189"/>
    </location>
</feature>
<evidence type="ECO:0000256" key="5">
    <source>
        <dbReference type="ARBA" id="ARBA00022741"/>
    </source>
</evidence>
<evidence type="ECO:0000256" key="9">
    <source>
        <dbReference type="SAM" id="Phobius"/>
    </source>
</evidence>
<dbReference type="SUPFAM" id="SSF55874">
    <property type="entry name" value="ATPase domain of HSP90 chaperone/DNA topoisomerase II/histidine kinase"/>
    <property type="match status" value="1"/>
</dbReference>
<accession>A0A942TKF0</accession>
<feature type="domain" description="Histidine kinase/HSP90-like ATPase" evidence="10">
    <location>
        <begin position="621"/>
        <end position="711"/>
    </location>
</feature>
<dbReference type="PANTHER" id="PTHR24421:SF10">
    <property type="entry name" value="NITRATE_NITRITE SENSOR PROTEIN NARQ"/>
    <property type="match status" value="1"/>
</dbReference>
<feature type="transmembrane region" description="Helical" evidence="9">
    <location>
        <begin position="301"/>
        <end position="322"/>
    </location>
</feature>
<dbReference type="Gene3D" id="3.30.450.40">
    <property type="match status" value="1"/>
</dbReference>
<dbReference type="InterPro" id="IPR050482">
    <property type="entry name" value="Sensor_HK_TwoCompSys"/>
</dbReference>
<dbReference type="InterPro" id="IPR011712">
    <property type="entry name" value="Sig_transdc_His_kin_sub3_dim/P"/>
</dbReference>
<dbReference type="SMART" id="SM00387">
    <property type="entry name" value="HATPase_c"/>
    <property type="match status" value="1"/>
</dbReference>
<dbReference type="GO" id="GO:0016020">
    <property type="term" value="C:membrane"/>
    <property type="evidence" value="ECO:0007669"/>
    <property type="project" value="InterPro"/>
</dbReference>
<sequence length="711" mass="79072">MVHTPIEHVKNVRSRVSFQIIRFIWPLFAVGNFILLVAAVPAYYAQIRTVCHSPVNEGCSFAQLNEASLSLLDKIGITFSAYVHYTVILHTLASTLYFVLGVLLFRSKFRGWYTLSASFFLIAFGTMGVSMVLFAALRWAYPEITWFLDAYPFVFPLLGLFLVTFPDGKFVPKWGIAVVPLWLFQFIFFEALINFSIVLLILELIITWGSTLAVQWVRYFKEKDAVRRQQTKWLVFGFSISITILLLQLVLVVALPDDQDAVFMLTSGTALTLLYTPIALGIGISLLRFRLWEIDPIINRTLVYALLTLFVIGSYIVLISYISSVLQIHGGFTSSLIATGVVAVLFAPVRQRLQLGVNRLIYGDRDDPNALLARFGRRLEETMHPTEVMPAIVELTAQSLKLPYAAIRLKKDKGMSHTISTEPGEWEVAASYGRFPSDSSTLLELPLNAQGVIIGKLQLAPRDESSPFSVADRRLLEDLAGQAGIAVLAVRQTTNALQLARDLHRSREQLVLTREEERRRLRRDLHDGLGPTLAGLTLKVDAVREEIPDDPQTATSMLISLKHDLQGAVAEIRQLVYELRPPTLDELGLTAAMRILISKYESASLRITFNASDDLPELSAAVEVAIYRITAESLTNIVTHAQATEASVLLEVDDQIKLEIHDNGVGVPEGKPLGVGIISIRERAYELGGTCIIESGINAGTHVRVLFPISD</sequence>
<keyword evidence="8" id="KW-0902">Two-component regulatory system</keyword>
<evidence type="ECO:0000313" key="12">
    <source>
        <dbReference type="Proteomes" id="UP000681414"/>
    </source>
</evidence>
<dbReference type="InterPro" id="IPR029016">
    <property type="entry name" value="GAF-like_dom_sf"/>
</dbReference>
<evidence type="ECO:0000259" key="10">
    <source>
        <dbReference type="SMART" id="SM00387"/>
    </source>
</evidence>
<evidence type="ECO:0000256" key="6">
    <source>
        <dbReference type="ARBA" id="ARBA00022777"/>
    </source>
</evidence>
<feature type="transmembrane region" description="Helical" evidence="9">
    <location>
        <begin position="144"/>
        <end position="163"/>
    </location>
</feature>
<keyword evidence="9" id="KW-0812">Transmembrane</keyword>
<dbReference type="GO" id="GO:0046983">
    <property type="term" value="F:protein dimerization activity"/>
    <property type="evidence" value="ECO:0007669"/>
    <property type="project" value="InterPro"/>
</dbReference>
<feature type="transmembrane region" description="Helical" evidence="9">
    <location>
        <begin position="234"/>
        <end position="255"/>
    </location>
</feature>
<comment type="caution">
    <text evidence="11">The sequence shown here is derived from an EMBL/GenBank/DDBJ whole genome shotgun (WGS) entry which is preliminary data.</text>
</comment>
<feature type="transmembrane region" description="Helical" evidence="9">
    <location>
        <begin position="195"/>
        <end position="214"/>
    </location>
</feature>
<dbReference type="Pfam" id="PF07730">
    <property type="entry name" value="HisKA_3"/>
    <property type="match status" value="1"/>
</dbReference>
<evidence type="ECO:0000313" key="11">
    <source>
        <dbReference type="EMBL" id="MBS4197919.1"/>
    </source>
</evidence>